<dbReference type="Proteomes" id="UP000002308">
    <property type="component" value="Chromosome"/>
</dbReference>
<dbReference type="EMBL" id="CP001403">
    <property type="protein sequence ID" value="ACP45717.1"/>
    <property type="molecule type" value="Genomic_DNA"/>
</dbReference>
<proteinExistence type="predicted"/>
<dbReference type="AlphaFoldDB" id="C3NEH8"/>
<dbReference type="InterPro" id="IPR025471">
    <property type="entry name" value="DUF4322"/>
</dbReference>
<dbReference type="Pfam" id="PF14210">
    <property type="entry name" value="DUF4322"/>
    <property type="match status" value="1"/>
</dbReference>
<evidence type="ECO:0000259" key="1">
    <source>
        <dbReference type="Pfam" id="PF14210"/>
    </source>
</evidence>
<dbReference type="HOGENOM" id="CLU_2985856_0_0_2"/>
<evidence type="ECO:0000313" key="3">
    <source>
        <dbReference type="Proteomes" id="UP000002308"/>
    </source>
</evidence>
<accession>C3NEH8</accession>
<protein>
    <recommendedName>
        <fullName evidence="1">DUF4322 domain-containing protein</fullName>
    </recommendedName>
</protein>
<reference evidence="2 3" key="1">
    <citation type="journal article" date="2009" name="Proc. Natl. Acad. Sci. U.S.A.">
        <title>Biogeography of the Sulfolobus islandicus pan-genome.</title>
        <authorList>
            <person name="Reno M.L."/>
            <person name="Held N.L."/>
            <person name="Fields C.J."/>
            <person name="Burke P.V."/>
            <person name="Whitaker R.J."/>
        </authorList>
    </citation>
    <scope>NUCLEOTIDE SEQUENCE [LARGE SCALE GENOMIC DNA]</scope>
    <source>
        <strain evidence="3">Y.G.57.14 / Yellowstone #1</strain>
    </source>
</reference>
<evidence type="ECO:0000313" key="2">
    <source>
        <dbReference type="EMBL" id="ACP45717.1"/>
    </source>
</evidence>
<dbReference type="KEGG" id="siy:YG5714_1453"/>
<feature type="domain" description="DUF4322" evidence="1">
    <location>
        <begin position="2"/>
        <end position="44"/>
    </location>
</feature>
<name>C3NEH8_SACI7</name>
<gene>
    <name evidence="2" type="ordered locus">YG5714_1453</name>
</gene>
<organism evidence="2 3">
    <name type="scientific">Saccharolobus islandicus (strain Y.G.57.14 / Yellowstone #1)</name>
    <name type="common">Sulfolobus islandicus</name>
    <dbReference type="NCBI Taxonomy" id="439386"/>
    <lineage>
        <taxon>Archaea</taxon>
        <taxon>Thermoproteota</taxon>
        <taxon>Thermoprotei</taxon>
        <taxon>Sulfolobales</taxon>
        <taxon>Sulfolobaceae</taxon>
        <taxon>Saccharolobus</taxon>
    </lineage>
</organism>
<sequence length="57" mass="6290">MVTPVLPHQNNIQQIGYKLLSMLNFKGKKGEEVARTLISACLWKGLPVIVVVAKGEK</sequence>